<dbReference type="InterPro" id="IPR017871">
    <property type="entry name" value="ABC_transporter-like_CS"/>
</dbReference>
<dbReference type="GO" id="GO:0016887">
    <property type="term" value="F:ATP hydrolysis activity"/>
    <property type="evidence" value="ECO:0007669"/>
    <property type="project" value="InterPro"/>
</dbReference>
<dbReference type="PANTHER" id="PTHR42939">
    <property type="entry name" value="ABC TRANSPORTER ATP-BINDING PROTEIN ALBC-RELATED"/>
    <property type="match status" value="1"/>
</dbReference>
<dbReference type="AlphaFoldDB" id="A0A1E5GDD2"/>
<sequence length="286" mass="32513">METMVEIRELKKQYGDHLVLEAVDLKIKKGEIVGLIGKNGSGKTTLMKMILGFTQKDQGDISFSSEMKKVGYLLDCKFFDYMNGYENLKVIHGYSSGKTKPEVLDKKIRQLLKFVDLAVDNKAVKGYSFGMKQRLGLALALMEDPDLLILDEPFVGLDPVGIESFIRLIKDLSKIEKKTILVSSHQLSEIEQICDRYVLIEKKTLIDVGKADQVKMKIITNGTVEQLNKIFESRIKIAEDGSIIITKDMEVLNFILENVYFHKLKVIDFEIENDGLTSLFYEEGKQ</sequence>
<dbReference type="PROSITE" id="PS50893">
    <property type="entry name" value="ABC_TRANSPORTER_2"/>
    <property type="match status" value="1"/>
</dbReference>
<organism evidence="5 6">
    <name type="scientific">Enterococcus termitis</name>
    <dbReference type="NCBI Taxonomy" id="332950"/>
    <lineage>
        <taxon>Bacteria</taxon>
        <taxon>Bacillati</taxon>
        <taxon>Bacillota</taxon>
        <taxon>Bacilli</taxon>
        <taxon>Lactobacillales</taxon>
        <taxon>Enterococcaceae</taxon>
        <taxon>Enterococcus</taxon>
    </lineage>
</organism>
<evidence type="ECO:0000313" key="6">
    <source>
        <dbReference type="Proteomes" id="UP000095094"/>
    </source>
</evidence>
<dbReference type="Gene3D" id="3.40.50.300">
    <property type="entry name" value="P-loop containing nucleotide triphosphate hydrolases"/>
    <property type="match status" value="1"/>
</dbReference>
<keyword evidence="2" id="KW-0547">Nucleotide-binding</keyword>
<name>A0A1E5GDD2_9ENTE</name>
<dbReference type="PROSITE" id="PS00211">
    <property type="entry name" value="ABC_TRANSPORTER_1"/>
    <property type="match status" value="1"/>
</dbReference>
<feature type="domain" description="ABC transporter" evidence="4">
    <location>
        <begin position="5"/>
        <end position="227"/>
    </location>
</feature>
<dbReference type="InterPro" id="IPR027417">
    <property type="entry name" value="P-loop_NTPase"/>
</dbReference>
<keyword evidence="6" id="KW-1185">Reference proteome</keyword>
<dbReference type="PANTHER" id="PTHR42939:SF1">
    <property type="entry name" value="ABC TRANSPORTER ATP-BINDING PROTEIN ALBC-RELATED"/>
    <property type="match status" value="1"/>
</dbReference>
<dbReference type="InterPro" id="IPR051782">
    <property type="entry name" value="ABC_Transporter_VariousFunc"/>
</dbReference>
<comment type="caution">
    <text evidence="5">The sequence shown here is derived from an EMBL/GenBank/DDBJ whole genome shotgun (WGS) entry which is preliminary data.</text>
</comment>
<evidence type="ECO:0000313" key="5">
    <source>
        <dbReference type="EMBL" id="OEG10702.1"/>
    </source>
</evidence>
<proteinExistence type="predicted"/>
<evidence type="ECO:0000256" key="3">
    <source>
        <dbReference type="ARBA" id="ARBA00022840"/>
    </source>
</evidence>
<evidence type="ECO:0000256" key="2">
    <source>
        <dbReference type="ARBA" id="ARBA00022741"/>
    </source>
</evidence>
<evidence type="ECO:0000259" key="4">
    <source>
        <dbReference type="PROSITE" id="PS50893"/>
    </source>
</evidence>
<dbReference type="InterPro" id="IPR003593">
    <property type="entry name" value="AAA+_ATPase"/>
</dbReference>
<keyword evidence="1" id="KW-0813">Transport</keyword>
<dbReference type="Proteomes" id="UP000095094">
    <property type="component" value="Unassembled WGS sequence"/>
</dbReference>
<dbReference type="GO" id="GO:0005524">
    <property type="term" value="F:ATP binding"/>
    <property type="evidence" value="ECO:0007669"/>
    <property type="project" value="UniProtKB-KW"/>
</dbReference>
<dbReference type="EMBL" id="MIJY01000043">
    <property type="protein sequence ID" value="OEG10702.1"/>
    <property type="molecule type" value="Genomic_DNA"/>
</dbReference>
<reference evidence="6" key="1">
    <citation type="submission" date="2016-09" db="EMBL/GenBank/DDBJ databases">
        <authorList>
            <person name="Gulvik C.A."/>
        </authorList>
    </citation>
    <scope>NUCLEOTIDE SEQUENCE [LARGE SCALE GENOMIC DNA]</scope>
    <source>
        <strain evidence="6">LMG 8895</strain>
    </source>
</reference>
<dbReference type="SUPFAM" id="SSF52540">
    <property type="entry name" value="P-loop containing nucleoside triphosphate hydrolases"/>
    <property type="match status" value="1"/>
</dbReference>
<dbReference type="Pfam" id="PF00005">
    <property type="entry name" value="ABC_tran"/>
    <property type="match status" value="1"/>
</dbReference>
<dbReference type="InterPro" id="IPR003439">
    <property type="entry name" value="ABC_transporter-like_ATP-bd"/>
</dbReference>
<dbReference type="SMART" id="SM00382">
    <property type="entry name" value="AAA"/>
    <property type="match status" value="1"/>
</dbReference>
<evidence type="ECO:0000256" key="1">
    <source>
        <dbReference type="ARBA" id="ARBA00022448"/>
    </source>
</evidence>
<gene>
    <name evidence="5" type="ORF">BCR25_08580</name>
</gene>
<keyword evidence="3" id="KW-0067">ATP-binding</keyword>
<protein>
    <recommendedName>
        <fullName evidence="4">ABC transporter domain-containing protein</fullName>
    </recommendedName>
</protein>
<accession>A0A1E5GDD2</accession>